<dbReference type="GeneID" id="26009587"/>
<proteinExistence type="predicted"/>
<evidence type="ECO:0000313" key="3">
    <source>
        <dbReference type="Proteomes" id="UP000060390"/>
    </source>
</evidence>
<name>A0A0F7P954_9EURY</name>
<gene>
    <name evidence="2" type="ORF">HLASA_0214</name>
    <name evidence="1" type="ORF">HLASF_0214</name>
</gene>
<dbReference type="STRING" id="1604004.HLASA_0214"/>
<evidence type="ECO:0000313" key="2">
    <source>
        <dbReference type="EMBL" id="ALG81127.1"/>
    </source>
</evidence>
<evidence type="ECO:0008006" key="5">
    <source>
        <dbReference type="Google" id="ProtNLM"/>
    </source>
</evidence>
<dbReference type="KEGG" id="hsf:HLASA_0214"/>
<dbReference type="EMBL" id="CP011564">
    <property type="protein sequence ID" value="ALG81127.1"/>
    <property type="molecule type" value="Genomic_DNA"/>
</dbReference>
<dbReference type="Proteomes" id="UP000069906">
    <property type="component" value="Chromosome"/>
</dbReference>
<dbReference type="RefSeq" id="WP_050047568.1">
    <property type="nucleotide sequence ID" value="NZ_CP008874.1"/>
</dbReference>
<evidence type="ECO:0000313" key="1">
    <source>
        <dbReference type="EMBL" id="AKH96725.1"/>
    </source>
</evidence>
<protein>
    <recommendedName>
        <fullName evidence="5">Small CPxCG-related zinc finger protein</fullName>
    </recommendedName>
</protein>
<evidence type="ECO:0000313" key="4">
    <source>
        <dbReference type="Proteomes" id="UP000069906"/>
    </source>
</evidence>
<dbReference type="HOGENOM" id="CLU_152338_0_0_2"/>
<dbReference type="OrthoDB" id="212944at2157"/>
<dbReference type="Pfam" id="PF19792">
    <property type="entry name" value="DUF6276"/>
    <property type="match status" value="1"/>
</dbReference>
<dbReference type="InterPro" id="IPR046243">
    <property type="entry name" value="DUF6276"/>
</dbReference>
<reference evidence="1 4" key="1">
    <citation type="journal article" date="2015" name="ISME J.">
        <title>Elemental sulfur and acetate can support life of a novel strictly anaerobic haloarchaeon.</title>
        <authorList>
            <person name="Sorokin D.Y."/>
            <person name="Kublanov I.V."/>
            <person name="Gavrilov S.N."/>
            <person name="Rojo D."/>
            <person name="Roman P."/>
            <person name="Golyshin P.N."/>
            <person name="Slepak V.Z."/>
            <person name="Smedile F."/>
            <person name="Ferrer M."/>
            <person name="Messina E."/>
            <person name="La Cono V."/>
            <person name="Yakimov M.M."/>
        </authorList>
    </citation>
    <scope>NUCLEOTIDE SEQUENCE [LARGE SCALE GENOMIC DNA]</scope>
    <source>
        <strain evidence="1 4">HSR2</strain>
    </source>
</reference>
<sequence length="131" mass="14238">MRCPNCGAPTVVFTIPEAVLDAMPETRPGAALCTRCLTVTPVDEPPDETPDWTAVHETFPTDDEAAATVGALLALVDSLALYRSEIEEIARHAESLGVDVMLVLDRLAADDGVDPHFDIDRRRAQLEQLLE</sequence>
<dbReference type="KEGG" id="hsu:HLASF_0214"/>
<reference evidence="2 3" key="3">
    <citation type="journal article" date="2016" name="Stand. Genomic Sci.">
        <title>Complete genome sequence of 'Halanaeroarchaeum sulfurireducens' M27-SA2, a sulfur-reducing and acetate-oxidizing haloarchaeon from the deep-sea hypersaline anoxic lake Medee.</title>
        <authorList>
            <person name="Messina E."/>
            <person name="Sorokin D.Y."/>
            <person name="Kublanov I.V."/>
            <person name="Toshchakov S."/>
            <person name="Lopatina A."/>
            <person name="Arcadi E."/>
            <person name="Smedile F."/>
            <person name="La Spada G."/>
            <person name="La Cono V."/>
            <person name="Yakimov M.M."/>
        </authorList>
    </citation>
    <scope>NUCLEOTIDE SEQUENCE [LARGE SCALE GENOMIC DNA]</scope>
    <source>
        <strain evidence="2 3">M27-SA2</strain>
    </source>
</reference>
<organism evidence="1 4">
    <name type="scientific">Halanaeroarchaeum sulfurireducens</name>
    <dbReference type="NCBI Taxonomy" id="1604004"/>
    <lineage>
        <taxon>Archaea</taxon>
        <taxon>Methanobacteriati</taxon>
        <taxon>Methanobacteriota</taxon>
        <taxon>Stenosarchaea group</taxon>
        <taxon>Halobacteria</taxon>
        <taxon>Halobacteriales</taxon>
        <taxon>Halobacteriaceae</taxon>
        <taxon>Halanaeroarchaeum</taxon>
    </lineage>
</organism>
<accession>A0A0F7P954</accession>
<dbReference type="AlphaFoldDB" id="A0A0F7P954"/>
<reference evidence="3" key="2">
    <citation type="submission" date="2015-05" db="EMBL/GenBank/DDBJ databases">
        <title>Complete genome sequence of Halanaeroarchaeum sulfurireducens type strain M27-SA2, a sulfate-reducer haloarchaeon from marine anoxic lake Medee.</title>
        <authorList>
            <person name="Messina E."/>
            <person name="Kublanov I.V."/>
            <person name="Toshchakov S."/>
            <person name="Arcadi E."/>
            <person name="La Spada G."/>
            <person name="La Cono V."/>
            <person name="Yakimov M.M."/>
        </authorList>
    </citation>
    <scope>NUCLEOTIDE SEQUENCE [LARGE SCALE GENOMIC DNA]</scope>
    <source>
        <strain evidence="3">M27-SA2</strain>
    </source>
</reference>
<keyword evidence="4" id="KW-1185">Reference proteome</keyword>
<dbReference type="Proteomes" id="UP000060390">
    <property type="component" value="Chromosome"/>
</dbReference>
<dbReference type="EMBL" id="CP008874">
    <property type="protein sequence ID" value="AKH96725.1"/>
    <property type="molecule type" value="Genomic_DNA"/>
</dbReference>